<feature type="non-terminal residue" evidence="2">
    <location>
        <position position="1"/>
    </location>
</feature>
<name>A0A165X6K8_9AGAM</name>
<dbReference type="OrthoDB" id="3235114at2759"/>
<keyword evidence="3" id="KW-1185">Reference proteome</keyword>
<organism evidence="2 3">
    <name type="scientific">Athelia psychrophila</name>
    <dbReference type="NCBI Taxonomy" id="1759441"/>
    <lineage>
        <taxon>Eukaryota</taxon>
        <taxon>Fungi</taxon>
        <taxon>Dikarya</taxon>
        <taxon>Basidiomycota</taxon>
        <taxon>Agaricomycotina</taxon>
        <taxon>Agaricomycetes</taxon>
        <taxon>Agaricomycetidae</taxon>
        <taxon>Atheliales</taxon>
        <taxon>Atheliaceae</taxon>
        <taxon>Athelia</taxon>
    </lineage>
</organism>
<accession>A0A165X6K8</accession>
<evidence type="ECO:0000313" key="3">
    <source>
        <dbReference type="Proteomes" id="UP000076532"/>
    </source>
</evidence>
<dbReference type="EMBL" id="KV417726">
    <property type="protein sequence ID" value="KZP08258.1"/>
    <property type="molecule type" value="Genomic_DNA"/>
</dbReference>
<reference evidence="2 3" key="1">
    <citation type="journal article" date="2016" name="Mol. Biol. Evol.">
        <title>Comparative Genomics of Early-Diverging Mushroom-Forming Fungi Provides Insights into the Origins of Lignocellulose Decay Capabilities.</title>
        <authorList>
            <person name="Nagy L.G."/>
            <person name="Riley R."/>
            <person name="Tritt A."/>
            <person name="Adam C."/>
            <person name="Daum C."/>
            <person name="Floudas D."/>
            <person name="Sun H."/>
            <person name="Yadav J.S."/>
            <person name="Pangilinan J."/>
            <person name="Larsson K.H."/>
            <person name="Matsuura K."/>
            <person name="Barry K."/>
            <person name="Labutti K."/>
            <person name="Kuo R."/>
            <person name="Ohm R.A."/>
            <person name="Bhattacharya S.S."/>
            <person name="Shirouzu T."/>
            <person name="Yoshinaga Y."/>
            <person name="Martin F.M."/>
            <person name="Grigoriev I.V."/>
            <person name="Hibbett D.S."/>
        </authorList>
    </citation>
    <scope>NUCLEOTIDE SEQUENCE [LARGE SCALE GENOMIC DNA]</scope>
    <source>
        <strain evidence="2 3">CBS 109695</strain>
    </source>
</reference>
<dbReference type="STRING" id="436010.A0A165X6K8"/>
<dbReference type="Pfam" id="PF18803">
    <property type="entry name" value="CxC2"/>
    <property type="match status" value="1"/>
</dbReference>
<gene>
    <name evidence="2" type="ORF">FIBSPDRAFT_761714</name>
</gene>
<proteinExistence type="predicted"/>
<dbReference type="AlphaFoldDB" id="A0A165X6K8"/>
<dbReference type="InterPro" id="IPR041457">
    <property type="entry name" value="CxC2_KDZ-assoc"/>
</dbReference>
<feature type="domain" description="CxC2-like cysteine cluster KDZ transposase-associated" evidence="1">
    <location>
        <begin position="1"/>
        <end position="46"/>
    </location>
</feature>
<protein>
    <recommendedName>
        <fullName evidence="1">CxC2-like cysteine cluster KDZ transposase-associated domain-containing protein</fullName>
    </recommendedName>
</protein>
<dbReference type="Proteomes" id="UP000076532">
    <property type="component" value="Unassembled WGS sequence"/>
</dbReference>
<sequence>YPATPIKPQMCATMEVLQLFHYMNLQGKLTAFTFYRLLEYMTDSMGLDHPPVHMLSF</sequence>
<evidence type="ECO:0000259" key="1">
    <source>
        <dbReference type="Pfam" id="PF18803"/>
    </source>
</evidence>
<evidence type="ECO:0000313" key="2">
    <source>
        <dbReference type="EMBL" id="KZP08258.1"/>
    </source>
</evidence>